<dbReference type="AlphaFoldDB" id="A0A1T4JKE4"/>
<dbReference type="SUPFAM" id="SSF102645">
    <property type="entry name" value="CoaB-like"/>
    <property type="match status" value="1"/>
</dbReference>
<feature type="region of interest" description="Phosphopantothenate--cysteine ligase" evidence="3">
    <location>
        <begin position="193"/>
        <end position="400"/>
    </location>
</feature>
<evidence type="ECO:0000256" key="1">
    <source>
        <dbReference type="ARBA" id="ARBA00022793"/>
    </source>
</evidence>
<keyword evidence="2 3" id="KW-0456">Lyase</keyword>
<feature type="binding site" evidence="3">
    <location>
        <begin position="309"/>
        <end position="312"/>
    </location>
    <ligand>
        <name>CTP</name>
        <dbReference type="ChEBI" id="CHEBI:37563"/>
    </ligand>
</feature>
<sequence length="400" mass="44087">MLTNKKIGLFITGGIASYKMAELSRQLIKKGAEVRVVMSQSATEFITPLTMQTLTKNPVLLDTFDEKDPSIVQHIHMADWCDYVVVAPATANVLAKMAHGLADEIVSTTLLAVHCPRLIVPAMNTNMFYNPATQRNINQLKQDGHQVMFPDKGFLAEGYEGVGRLPELTAIVSELEKLVAQNELTQLLKDKKVVISAGGTRERIDPVRYITNDSSGKMGYALAEAAVHLGAKVTLVSTVRNLTVPTGVDIQYVESAQSLFEVMQQALKEHDIAIMTAAVSDYRVKNQVSQKIKKQANQEGLTLDLVENPDILAYLGQHKQPGQIVVGFAAETHNVLEFAKGKLERKKADWIVANDVSRKDAGFSSDHNQVTLLGNDNRVIALEYGTKKELAYQIWQTIMG</sequence>
<keyword evidence="1 3" id="KW-0210">Decarboxylase</keyword>
<comment type="function">
    <text evidence="4">Catalyzes two steps in the biosynthesis of coenzyme A. In the first step cysteine is conjugated to 4'-phosphopantothenate to form 4-phosphopantothenoylcysteine, in the latter compound is decarboxylated to form 4'-phosphopantotheine.</text>
</comment>
<dbReference type="InterPro" id="IPR003382">
    <property type="entry name" value="Flavoprotein"/>
</dbReference>
<feature type="binding site" evidence="3">
    <location>
        <position position="342"/>
    </location>
    <ligand>
        <name>CTP</name>
        <dbReference type="ChEBI" id="CHEBI:37563"/>
    </ligand>
</feature>
<dbReference type="STRING" id="1121925.SAMN02746011_00070"/>
<dbReference type="InterPro" id="IPR035929">
    <property type="entry name" value="CoaB-like_sf"/>
</dbReference>
<dbReference type="EC" id="4.1.1.36" evidence="3"/>
<comment type="caution">
    <text evidence="3">Lacks conserved residue(s) required for the propagation of feature annotation.</text>
</comment>
<dbReference type="GO" id="GO:0004632">
    <property type="term" value="F:phosphopantothenate--cysteine ligase activity"/>
    <property type="evidence" value="ECO:0007669"/>
    <property type="project" value="UniProtKB-UniRule"/>
</dbReference>
<feature type="binding site" evidence="3">
    <location>
        <position position="328"/>
    </location>
    <ligand>
        <name>CTP</name>
        <dbReference type="ChEBI" id="CHEBI:37563"/>
    </ligand>
</feature>
<keyword evidence="3" id="KW-0479">Metal-binding</keyword>
<feature type="domain" description="DNA/pantothenate metabolism flavoprotein C-terminal" evidence="6">
    <location>
        <begin position="188"/>
        <end position="399"/>
    </location>
</feature>
<feature type="binding site" evidence="3">
    <location>
        <position position="346"/>
    </location>
    <ligand>
        <name>CTP</name>
        <dbReference type="ChEBI" id="CHEBI:37563"/>
    </ligand>
</feature>
<evidence type="ECO:0000256" key="2">
    <source>
        <dbReference type="ARBA" id="ARBA00023239"/>
    </source>
</evidence>
<keyword evidence="3" id="KW-0460">Magnesium</keyword>
<comment type="catalytic activity">
    <reaction evidence="3 4">
        <text>N-[(R)-4-phosphopantothenoyl]-L-cysteine + H(+) = (R)-4'-phosphopantetheine + CO2</text>
        <dbReference type="Rhea" id="RHEA:16793"/>
        <dbReference type="ChEBI" id="CHEBI:15378"/>
        <dbReference type="ChEBI" id="CHEBI:16526"/>
        <dbReference type="ChEBI" id="CHEBI:59458"/>
        <dbReference type="ChEBI" id="CHEBI:61723"/>
        <dbReference type="EC" id="4.1.1.36"/>
    </reaction>
</comment>
<accession>A0A1T4JKE4</accession>
<feature type="binding site" evidence="3">
    <location>
        <position position="291"/>
    </location>
    <ligand>
        <name>CTP</name>
        <dbReference type="ChEBI" id="CHEBI:37563"/>
    </ligand>
</feature>
<dbReference type="GO" id="GO:0015941">
    <property type="term" value="P:pantothenate catabolic process"/>
    <property type="evidence" value="ECO:0007669"/>
    <property type="project" value="InterPro"/>
</dbReference>
<evidence type="ECO:0000256" key="3">
    <source>
        <dbReference type="HAMAP-Rule" id="MF_02225"/>
    </source>
</evidence>
<keyword evidence="3 4" id="KW-0436">Ligase</keyword>
<dbReference type="SUPFAM" id="SSF52507">
    <property type="entry name" value="Homo-oligomeric flavin-containing Cys decarboxylases, HFCD"/>
    <property type="match status" value="1"/>
</dbReference>
<keyword evidence="3 4" id="KW-0285">Flavoprotein</keyword>
<evidence type="ECO:0000313" key="7">
    <source>
        <dbReference type="EMBL" id="SJZ30614.1"/>
    </source>
</evidence>
<evidence type="ECO:0000259" key="6">
    <source>
        <dbReference type="Pfam" id="PF04127"/>
    </source>
</evidence>
<evidence type="ECO:0000259" key="5">
    <source>
        <dbReference type="Pfam" id="PF02441"/>
    </source>
</evidence>
<dbReference type="GO" id="GO:0046872">
    <property type="term" value="F:metal ion binding"/>
    <property type="evidence" value="ECO:0007669"/>
    <property type="project" value="UniProtKB-KW"/>
</dbReference>
<dbReference type="GO" id="GO:0010181">
    <property type="term" value="F:FMN binding"/>
    <property type="evidence" value="ECO:0007669"/>
    <property type="project" value="UniProtKB-UniRule"/>
</dbReference>
<organism evidence="7 8">
    <name type="scientific">Globicatella sulfidifaciens DSM 15739</name>
    <dbReference type="NCBI Taxonomy" id="1121925"/>
    <lineage>
        <taxon>Bacteria</taxon>
        <taxon>Bacillati</taxon>
        <taxon>Bacillota</taxon>
        <taxon>Bacilli</taxon>
        <taxon>Lactobacillales</taxon>
        <taxon>Aerococcaceae</taxon>
        <taxon>Globicatella</taxon>
    </lineage>
</organism>
<keyword evidence="3" id="KW-0511">Multifunctional enzyme</keyword>
<name>A0A1T4JKE4_9LACT</name>
<dbReference type="RefSeq" id="WP_078754956.1">
    <property type="nucleotide sequence ID" value="NZ_FUWO01000001.1"/>
</dbReference>
<dbReference type="InterPro" id="IPR007085">
    <property type="entry name" value="DNA/pantothenate-metab_flavo_C"/>
</dbReference>
<feature type="domain" description="Flavoprotein" evidence="5">
    <location>
        <begin position="5"/>
        <end position="176"/>
    </location>
</feature>
<dbReference type="UniPathway" id="UPA00241">
    <property type="reaction ID" value="UER00353"/>
</dbReference>
<reference evidence="8" key="1">
    <citation type="submission" date="2017-02" db="EMBL/GenBank/DDBJ databases">
        <authorList>
            <person name="Varghese N."/>
            <person name="Submissions S."/>
        </authorList>
    </citation>
    <scope>NUCLEOTIDE SEQUENCE [LARGE SCALE GENOMIC DNA]</scope>
    <source>
        <strain evidence="8">DSM 15739</strain>
    </source>
</reference>
<proteinExistence type="inferred from homology"/>
<dbReference type="Gene3D" id="3.40.50.10300">
    <property type="entry name" value="CoaB-like"/>
    <property type="match status" value="1"/>
</dbReference>
<dbReference type="InterPro" id="IPR036551">
    <property type="entry name" value="Flavin_trans-like"/>
</dbReference>
<keyword evidence="8" id="KW-1185">Reference proteome</keyword>
<comment type="catalytic activity">
    <reaction evidence="3 4">
        <text>(R)-4'-phosphopantothenate + L-cysteine + CTP = N-[(R)-4-phosphopantothenoyl]-L-cysteine + CMP + diphosphate + H(+)</text>
        <dbReference type="Rhea" id="RHEA:19397"/>
        <dbReference type="ChEBI" id="CHEBI:10986"/>
        <dbReference type="ChEBI" id="CHEBI:15378"/>
        <dbReference type="ChEBI" id="CHEBI:33019"/>
        <dbReference type="ChEBI" id="CHEBI:35235"/>
        <dbReference type="ChEBI" id="CHEBI:37563"/>
        <dbReference type="ChEBI" id="CHEBI:59458"/>
        <dbReference type="ChEBI" id="CHEBI:60377"/>
        <dbReference type="EC" id="6.3.2.5"/>
    </reaction>
</comment>
<comment type="function">
    <text evidence="3">Catalyzes two sequential steps in the biosynthesis of coenzyme A. In the first step cysteine is conjugated to 4'-phosphopantothenate to form 4-phosphopantothenoylcysteine. In the second step the latter compound is decarboxylated to form 4'-phosphopantotheine.</text>
</comment>
<dbReference type="NCBIfam" id="TIGR00521">
    <property type="entry name" value="coaBC_dfp"/>
    <property type="match status" value="1"/>
</dbReference>
<evidence type="ECO:0000256" key="4">
    <source>
        <dbReference type="RuleBase" id="RU364078"/>
    </source>
</evidence>
<feature type="region of interest" description="Phosphopantothenoylcysteine decarboxylase" evidence="3">
    <location>
        <begin position="1"/>
        <end position="192"/>
    </location>
</feature>
<dbReference type="OrthoDB" id="9802554at2"/>
<dbReference type="GO" id="GO:0015937">
    <property type="term" value="P:coenzyme A biosynthetic process"/>
    <property type="evidence" value="ECO:0007669"/>
    <property type="project" value="UniProtKB-UniRule"/>
</dbReference>
<dbReference type="EMBL" id="FUWO01000001">
    <property type="protein sequence ID" value="SJZ30614.1"/>
    <property type="molecule type" value="Genomic_DNA"/>
</dbReference>
<feature type="binding site" evidence="3">
    <location>
        <position position="281"/>
    </location>
    <ligand>
        <name>CTP</name>
        <dbReference type="ChEBI" id="CHEBI:37563"/>
    </ligand>
</feature>
<comment type="similarity">
    <text evidence="3 4">In the N-terminal section; belongs to the HFCD (homo-oligomeric flavin containing Cys decarboxylase) superfamily.</text>
</comment>
<dbReference type="Gene3D" id="3.40.50.1950">
    <property type="entry name" value="Flavin prenyltransferase-like"/>
    <property type="match status" value="1"/>
</dbReference>
<dbReference type="PANTHER" id="PTHR14359">
    <property type="entry name" value="HOMO-OLIGOMERIC FLAVIN CONTAINING CYS DECARBOXYLASE FAMILY"/>
    <property type="match status" value="1"/>
</dbReference>
<dbReference type="GO" id="GO:0004633">
    <property type="term" value="F:phosphopantothenoylcysteine decarboxylase activity"/>
    <property type="evidence" value="ECO:0007669"/>
    <property type="project" value="UniProtKB-UniRule"/>
</dbReference>
<dbReference type="Pfam" id="PF04127">
    <property type="entry name" value="DFP"/>
    <property type="match status" value="1"/>
</dbReference>
<dbReference type="EC" id="6.3.2.5" evidence="3"/>
<dbReference type="PANTHER" id="PTHR14359:SF6">
    <property type="entry name" value="PHOSPHOPANTOTHENOYLCYSTEINE DECARBOXYLASE"/>
    <property type="match status" value="1"/>
</dbReference>
<comment type="similarity">
    <text evidence="3 4">In the C-terminal section; belongs to the PPC synthetase family.</text>
</comment>
<dbReference type="InterPro" id="IPR005252">
    <property type="entry name" value="CoaBC"/>
</dbReference>
<gene>
    <name evidence="3" type="primary">coaBC</name>
    <name evidence="7" type="ORF">SAMN02746011_00070</name>
</gene>
<evidence type="ECO:0000313" key="8">
    <source>
        <dbReference type="Proteomes" id="UP000189941"/>
    </source>
</evidence>
<keyword evidence="3 4" id="KW-0288">FMN</keyword>
<comment type="pathway">
    <text evidence="3 4">Cofactor biosynthesis; coenzyme A biosynthesis; CoA from (R)-pantothenate: step 2/5.</text>
</comment>
<comment type="pathway">
    <text evidence="3 4">Cofactor biosynthesis; coenzyme A biosynthesis; CoA from (R)-pantothenate: step 3/5.</text>
</comment>
<comment type="cofactor">
    <cofactor evidence="3">
        <name>Mg(2+)</name>
        <dbReference type="ChEBI" id="CHEBI:18420"/>
    </cofactor>
</comment>
<protein>
    <recommendedName>
        <fullName evidence="3">Coenzyme A biosynthesis bifunctional protein CoaBC</fullName>
    </recommendedName>
    <alternativeName>
        <fullName evidence="3">DNA/pantothenate metabolism flavoprotein</fullName>
    </alternativeName>
    <alternativeName>
        <fullName evidence="3">Phosphopantothenoylcysteine synthetase/decarboxylase</fullName>
        <shortName evidence="3">PPCS-PPCDC</shortName>
    </alternativeName>
    <domain>
        <recommendedName>
            <fullName evidence="3">Phosphopantothenoylcysteine decarboxylase</fullName>
            <shortName evidence="3">PPC decarboxylase</shortName>
            <shortName evidence="3">PPC-DC</shortName>
            <ecNumber evidence="3">4.1.1.36</ecNumber>
        </recommendedName>
        <alternativeName>
            <fullName evidence="3">CoaC</fullName>
        </alternativeName>
    </domain>
    <domain>
        <recommendedName>
            <fullName evidence="3">Phosphopantothenate--cysteine ligase</fullName>
            <ecNumber evidence="3">6.3.2.5</ecNumber>
        </recommendedName>
        <alternativeName>
            <fullName evidence="3">CoaB</fullName>
        </alternativeName>
        <alternativeName>
            <fullName evidence="3">Phosphopantothenoylcysteine synthetase</fullName>
            <shortName evidence="3">PPC synthetase</shortName>
            <shortName evidence="3">PPC-S</shortName>
        </alternativeName>
    </domain>
</protein>
<dbReference type="Proteomes" id="UP000189941">
    <property type="component" value="Unassembled WGS sequence"/>
</dbReference>
<dbReference type="Pfam" id="PF02441">
    <property type="entry name" value="Flavoprotein"/>
    <property type="match status" value="1"/>
</dbReference>
<dbReference type="GO" id="GO:0071513">
    <property type="term" value="C:phosphopantothenoylcysteine decarboxylase complex"/>
    <property type="evidence" value="ECO:0007669"/>
    <property type="project" value="TreeGrafter"/>
</dbReference>
<comment type="cofactor">
    <cofactor evidence="3">
        <name>FMN</name>
        <dbReference type="ChEBI" id="CHEBI:58210"/>
    </cofactor>
    <text evidence="3">Binds 1 FMN per subunit.</text>
</comment>
<dbReference type="HAMAP" id="MF_02225">
    <property type="entry name" value="CoaBC"/>
    <property type="match status" value="1"/>
</dbReference>